<dbReference type="OrthoDB" id="2943006at2"/>
<sequence>MLDQVIFDTQFPWDQVDEIWPHAKIEIGYIILNARERLRELMDNAHGLIEELLRVDHLIYRLYFRL</sequence>
<proteinExistence type="predicted"/>
<name>A0A1H9USY7_9BACI</name>
<dbReference type="AlphaFoldDB" id="A0A1H9USY7"/>
<reference evidence="1 2" key="1">
    <citation type="submission" date="2016-10" db="EMBL/GenBank/DDBJ databases">
        <authorList>
            <person name="de Groot N.N."/>
        </authorList>
    </citation>
    <scope>NUCLEOTIDE SEQUENCE [LARGE SCALE GENOMIC DNA]</scope>
    <source>
        <strain evidence="1 2">CGMCC 1.7727</strain>
    </source>
</reference>
<evidence type="ECO:0000313" key="2">
    <source>
        <dbReference type="Proteomes" id="UP000199687"/>
    </source>
</evidence>
<dbReference type="EMBL" id="FOGL01000019">
    <property type="protein sequence ID" value="SES12526.1"/>
    <property type="molecule type" value="Genomic_DNA"/>
</dbReference>
<dbReference type="STRING" id="531814.SAMN04487944_11933"/>
<keyword evidence="2" id="KW-1185">Reference proteome</keyword>
<organism evidence="1 2">
    <name type="scientific">Gracilibacillus ureilyticus</name>
    <dbReference type="NCBI Taxonomy" id="531814"/>
    <lineage>
        <taxon>Bacteria</taxon>
        <taxon>Bacillati</taxon>
        <taxon>Bacillota</taxon>
        <taxon>Bacilli</taxon>
        <taxon>Bacillales</taxon>
        <taxon>Bacillaceae</taxon>
        <taxon>Gracilibacillus</taxon>
    </lineage>
</organism>
<evidence type="ECO:0000313" key="1">
    <source>
        <dbReference type="EMBL" id="SES12526.1"/>
    </source>
</evidence>
<dbReference type="Proteomes" id="UP000199687">
    <property type="component" value="Unassembled WGS sequence"/>
</dbReference>
<dbReference type="RefSeq" id="WP_089743051.1">
    <property type="nucleotide sequence ID" value="NZ_FOGL01000019.1"/>
</dbReference>
<gene>
    <name evidence="1" type="ORF">SAMN04487944_11933</name>
</gene>
<protein>
    <submittedName>
        <fullName evidence="1">Uncharacterized protein</fullName>
    </submittedName>
</protein>
<accession>A0A1H9USY7</accession>